<dbReference type="InterPro" id="IPR024324">
    <property type="entry name" value="Condensin_cplx_su1_N"/>
</dbReference>
<evidence type="ECO:0000256" key="2">
    <source>
        <dbReference type="ARBA" id="ARBA00004286"/>
    </source>
</evidence>
<organism evidence="13 15">
    <name type="scientific">Schizosaccharomyces japonicus (strain yFS275 / FY16936)</name>
    <name type="common">Fission yeast</name>
    <dbReference type="NCBI Taxonomy" id="402676"/>
    <lineage>
        <taxon>Eukaryota</taxon>
        <taxon>Fungi</taxon>
        <taxon>Dikarya</taxon>
        <taxon>Ascomycota</taxon>
        <taxon>Taphrinomycotina</taxon>
        <taxon>Schizosaccharomycetes</taxon>
        <taxon>Schizosaccharomycetales</taxon>
        <taxon>Schizosaccharomycetaceae</taxon>
        <taxon>Schizosaccharomyces</taxon>
    </lineage>
</organism>
<evidence type="ECO:0000256" key="7">
    <source>
        <dbReference type="ARBA" id="ARBA00023067"/>
    </source>
</evidence>
<evidence type="ECO:0000256" key="10">
    <source>
        <dbReference type="PIRNR" id="PIRNR017127"/>
    </source>
</evidence>
<evidence type="ECO:0000259" key="12">
    <source>
        <dbReference type="Pfam" id="PF12922"/>
    </source>
</evidence>
<evidence type="ECO:0000256" key="3">
    <source>
        <dbReference type="ARBA" id="ARBA00009606"/>
    </source>
</evidence>
<dbReference type="InterPro" id="IPR011989">
    <property type="entry name" value="ARM-like"/>
</dbReference>
<dbReference type="InterPro" id="IPR026971">
    <property type="entry name" value="CND1/NCAPD3"/>
</dbReference>
<dbReference type="GO" id="GO:0042393">
    <property type="term" value="F:histone binding"/>
    <property type="evidence" value="ECO:0000318"/>
    <property type="project" value="GO_Central"/>
</dbReference>
<reference evidence="13 15" key="1">
    <citation type="journal article" date="2011" name="Science">
        <title>Comparative functional genomics of the fission yeasts.</title>
        <authorList>
            <person name="Rhind N."/>
            <person name="Chen Z."/>
            <person name="Yassour M."/>
            <person name="Thompson D.A."/>
            <person name="Haas B.J."/>
            <person name="Habib N."/>
            <person name="Wapinski I."/>
            <person name="Roy S."/>
            <person name="Lin M.F."/>
            <person name="Heiman D.I."/>
            <person name="Young S.K."/>
            <person name="Furuya K."/>
            <person name="Guo Y."/>
            <person name="Pidoux A."/>
            <person name="Chen H.M."/>
            <person name="Robbertse B."/>
            <person name="Goldberg J.M."/>
            <person name="Aoki K."/>
            <person name="Bayne E.H."/>
            <person name="Berlin A.M."/>
            <person name="Desjardins C.A."/>
            <person name="Dobbs E."/>
            <person name="Dukaj L."/>
            <person name="Fan L."/>
            <person name="FitzGerald M.G."/>
            <person name="French C."/>
            <person name="Gujja S."/>
            <person name="Hansen K."/>
            <person name="Keifenheim D."/>
            <person name="Levin J.Z."/>
            <person name="Mosher R.A."/>
            <person name="Mueller C.A."/>
            <person name="Pfiffner J."/>
            <person name="Priest M."/>
            <person name="Russ C."/>
            <person name="Smialowska A."/>
            <person name="Swoboda P."/>
            <person name="Sykes S.M."/>
            <person name="Vaughn M."/>
            <person name="Vengrova S."/>
            <person name="Yoder R."/>
            <person name="Zeng Q."/>
            <person name="Allshire R."/>
            <person name="Baulcombe D."/>
            <person name="Birren B.W."/>
            <person name="Brown W."/>
            <person name="Ekwall K."/>
            <person name="Kellis M."/>
            <person name="Leatherwood J."/>
            <person name="Levin H."/>
            <person name="Margalit H."/>
            <person name="Martienssen R."/>
            <person name="Nieduszynski C.A."/>
            <person name="Spatafora J.W."/>
            <person name="Friedman N."/>
            <person name="Dalgaard J.Z."/>
            <person name="Baumann P."/>
            <person name="Niki H."/>
            <person name="Regev A."/>
            <person name="Nusbaum C."/>
        </authorList>
    </citation>
    <scope>NUCLEOTIDE SEQUENCE [LARGE SCALE GENOMIC DNA]</scope>
    <source>
        <strain evidence="15">yFS275 / FY16936</strain>
    </source>
</reference>
<keyword evidence="6 10" id="KW-0498">Mitosis</keyword>
<dbReference type="JaponicusDB" id="SJAG_03161">
    <property type="gene designation" value="cnd1"/>
</dbReference>
<dbReference type="SUPFAM" id="SSF48371">
    <property type="entry name" value="ARM repeat"/>
    <property type="match status" value="1"/>
</dbReference>
<evidence type="ECO:0000256" key="8">
    <source>
        <dbReference type="ARBA" id="ARBA00023242"/>
    </source>
</evidence>
<dbReference type="GO" id="GO:0010032">
    <property type="term" value="P:meiotic chromosome condensation"/>
    <property type="evidence" value="ECO:0000318"/>
    <property type="project" value="GO_Central"/>
</dbReference>
<evidence type="ECO:0000256" key="1">
    <source>
        <dbReference type="ARBA" id="ARBA00004123"/>
    </source>
</evidence>
<dbReference type="GO" id="GO:0003690">
    <property type="term" value="F:double-stranded DNA binding"/>
    <property type="evidence" value="ECO:0007669"/>
    <property type="project" value="EnsemblFungi"/>
</dbReference>
<dbReference type="OrthoDB" id="436262at2759"/>
<evidence type="ECO:0000256" key="4">
    <source>
        <dbReference type="ARBA" id="ARBA00022454"/>
    </source>
</evidence>
<dbReference type="GO" id="GO:0007076">
    <property type="term" value="P:mitotic chromosome condensation"/>
    <property type="evidence" value="ECO:0000318"/>
    <property type="project" value="GO_Central"/>
</dbReference>
<dbReference type="InterPro" id="IPR032682">
    <property type="entry name" value="Cnd1_C"/>
</dbReference>
<evidence type="ECO:0000256" key="5">
    <source>
        <dbReference type="ARBA" id="ARBA00022618"/>
    </source>
</evidence>
<dbReference type="PANTHER" id="PTHR14222">
    <property type="entry name" value="CONDENSIN"/>
    <property type="match status" value="1"/>
</dbReference>
<dbReference type="Pfam" id="PF12922">
    <property type="entry name" value="Cnd1_N"/>
    <property type="match status" value="1"/>
</dbReference>
<dbReference type="eggNOG" id="KOG0414">
    <property type="taxonomic scope" value="Eukaryota"/>
</dbReference>
<keyword evidence="8" id="KW-0539">Nucleus</keyword>
<dbReference type="VEuPathDB" id="FungiDB:SJAG_03161"/>
<dbReference type="STRING" id="402676.B6K3H7"/>
<comment type="function">
    <text evidence="10">Regulatory subunit of the condensin complex, a complex required for conversion of interphase chromatin into mitotic-like condense chromosomes. The condensin complex probably introduces positive supercoils into relaxed DNA in the presence of type I topoisomerases and converts nicked DNA into positive knotted forms in the presence of type II topoisomerases.</text>
</comment>
<dbReference type="Gene3D" id="1.25.10.10">
    <property type="entry name" value="Leucine-rich Repeat Variant"/>
    <property type="match status" value="2"/>
</dbReference>
<dbReference type="GO" id="GO:0005730">
    <property type="term" value="C:nucleolus"/>
    <property type="evidence" value="ECO:0007669"/>
    <property type="project" value="EnsemblFungi"/>
</dbReference>
<keyword evidence="4" id="KW-0158">Chromosome</keyword>
<dbReference type="OMA" id="CPLEKLW"/>
<sequence>MAFNLLENVKKYVHEGNDSILAEKYREIYDVGQVAVLNGLIDYFSSNIETHFELSQLEQLYSLCANFHELPSASKNKIVDLVSSIILSESSLLEELISQNRTDFSVPQENLEAFGIAFTLIVNALSKNNQLNIVGNLSSAKDRKKDVGNNGKGWAGSAHVCSCLDAIYSLLQKRLSRAWITNSEKEMFLSMFLRPTYLFMESEVNMKLVPLRTRIFKVIALAVKSHDHGSAAQTTIIQQLQYFEHLPEHLAELLHITTDQYAEEDLIQSVLCELCSLQFNNNDTKGPKHISAFLIRLSALNPRPCLKQLTQLVKFLGTESYTLRCAVMEVVGNILLDLLKVEGSEAELVSANINSLLDLLKERMLDINPYCRSKILQTYLRVFELPIKYPQRRQEVAEISCICLQDRSSNVRRNSIKLISKLLATHPFSAMYNGLLKREQWEQGLEAINKQLDVLKPDTSILNSEQEVDESLLEDATIIQEEGTANSPKTSNAASASATRIEEADLAKDDLLKLQLTKQFYLDALKFITTVEKSSTLIGQLMGAKNKSEVIDVMDFFVFAESFGISNASAYIKKMIHLIWVKGTSEEGNSIQNHLIECYSVLFFNPPPQVSSNDAANYTARNLITLTYNSSLAELTSLEQMLCILMQRNFFVKLVINKLWQVYGYLRKEISRTQRRGAIIVLSMLALGNSEVVLQGLDLLVQVGLSEPGFKDLILARYTCTAIKRIGGKKNNKRASLPNSHLICQKLAQLLCRPIDTDDWYALAEQAVDAIYAVSQHPDELSTEIINKFTGMVFSRFSNPKSNDMDEDKDEVEEIPAFSPTRQLAHLLFLVGHIGIKQLVYIESFEAEFKLRKAELDKGPSDDDQMNVDKSEPSEFDMIAGTSEDDFTDAMTYIRERELLYGENSLLARFSPLVVELCSKNTTYSNKHVLAAASLTLTKFMCISQSFCAKHLPLLITILEKSDNSLVRNNLVIGLADLTMCFNQYIDQNSEYLYRRLSDDEPSVKKTCFMTLAFLILAGQIKIKGQLGIMARCLEDKDPRVSSLAHMFFSELSAKDNAVYNNFIDIFSVLSKSAEELDADDSMFKRIIKFLMSFIEKEKFTRQLAERLASRLNKCSSKRQWDQVVYALSLLPHKLENIQKQIADGYRY</sequence>
<evidence type="ECO:0000256" key="6">
    <source>
        <dbReference type="ARBA" id="ARBA00022776"/>
    </source>
</evidence>
<evidence type="ECO:0000313" key="13">
    <source>
        <dbReference type="EMBL" id="EEB08034.1"/>
    </source>
</evidence>
<dbReference type="Proteomes" id="UP000001744">
    <property type="component" value="Unassembled WGS sequence"/>
</dbReference>
<comment type="subcellular location">
    <subcellularLocation>
        <location evidence="2">Chromosome</location>
    </subcellularLocation>
    <subcellularLocation>
        <location evidence="1">Nucleus</location>
    </subcellularLocation>
</comment>
<dbReference type="PANTHER" id="PTHR14222:SF2">
    <property type="entry name" value="CONDENSIN COMPLEX SUBUNIT 1"/>
    <property type="match status" value="1"/>
</dbReference>
<dbReference type="GeneID" id="7048507"/>
<comment type="similarity">
    <text evidence="3 10">Belongs to the CND1 (condensin subunit 1) family.</text>
</comment>
<dbReference type="GO" id="GO:0000779">
    <property type="term" value="C:condensed chromosome, centromeric region"/>
    <property type="evidence" value="ECO:0000318"/>
    <property type="project" value="GO_Central"/>
</dbReference>
<evidence type="ECO:0000313" key="14">
    <source>
        <dbReference type="JaponicusDB" id="SJAG_03161"/>
    </source>
</evidence>
<name>B6K3H7_SCHJY</name>
<dbReference type="GO" id="GO:0051301">
    <property type="term" value="P:cell division"/>
    <property type="evidence" value="ECO:0007669"/>
    <property type="project" value="UniProtKB-KW"/>
</dbReference>
<keyword evidence="9 10" id="KW-0131">Cell cycle</keyword>
<keyword evidence="15" id="KW-1185">Reference proteome</keyword>
<dbReference type="GO" id="GO:0000791">
    <property type="term" value="C:euchromatin"/>
    <property type="evidence" value="ECO:0007669"/>
    <property type="project" value="EnsemblFungi"/>
</dbReference>
<gene>
    <name evidence="14" type="primary">cnd1</name>
    <name evidence="13" type="ORF">SJAG_03161</name>
</gene>
<dbReference type="GO" id="GO:0140602">
    <property type="term" value="C:nucleolar peripheral inclusion body"/>
    <property type="evidence" value="ECO:0007669"/>
    <property type="project" value="EnsemblFungi"/>
</dbReference>
<evidence type="ECO:0000259" key="11">
    <source>
        <dbReference type="Pfam" id="PF12717"/>
    </source>
</evidence>
<feature type="domain" description="Condensin complex subunit 1 C-terminal" evidence="11">
    <location>
        <begin position="966"/>
        <end position="1129"/>
    </location>
</feature>
<dbReference type="GO" id="GO:0003697">
    <property type="term" value="F:single-stranded DNA binding"/>
    <property type="evidence" value="ECO:0007669"/>
    <property type="project" value="EnsemblFungi"/>
</dbReference>
<dbReference type="EMBL" id="KE651167">
    <property type="protein sequence ID" value="EEB08034.1"/>
    <property type="molecule type" value="Genomic_DNA"/>
</dbReference>
<proteinExistence type="inferred from homology"/>
<dbReference type="GO" id="GO:0005737">
    <property type="term" value="C:cytoplasm"/>
    <property type="evidence" value="ECO:0007669"/>
    <property type="project" value="EnsemblFungi"/>
</dbReference>
<feature type="domain" description="Condensin complex subunit 1 N-terminal" evidence="12">
    <location>
        <begin position="73"/>
        <end position="232"/>
    </location>
</feature>
<accession>B6K3H7</accession>
<protein>
    <recommendedName>
        <fullName evidence="10">Condensin complex subunit 1</fullName>
    </recommendedName>
</protein>
<evidence type="ECO:0000256" key="9">
    <source>
        <dbReference type="ARBA" id="ARBA00023306"/>
    </source>
</evidence>
<dbReference type="GO" id="GO:0000796">
    <property type="term" value="C:condensin complex"/>
    <property type="evidence" value="ECO:0000318"/>
    <property type="project" value="GO_Central"/>
</dbReference>
<dbReference type="Pfam" id="PF12717">
    <property type="entry name" value="Cnd1"/>
    <property type="match status" value="1"/>
</dbReference>
<dbReference type="GO" id="GO:0016887">
    <property type="term" value="F:ATP hydrolysis activity"/>
    <property type="evidence" value="ECO:0007669"/>
    <property type="project" value="EnsemblFungi"/>
</dbReference>
<dbReference type="HOGENOM" id="CLU_001867_1_0_1"/>
<dbReference type="GO" id="GO:0000776">
    <property type="term" value="C:kinetochore"/>
    <property type="evidence" value="ECO:0007669"/>
    <property type="project" value="EnsemblFungi"/>
</dbReference>
<evidence type="ECO:0000313" key="15">
    <source>
        <dbReference type="Proteomes" id="UP000001744"/>
    </source>
</evidence>
<keyword evidence="5 10" id="KW-0132">Cell division</keyword>
<keyword evidence="7 10" id="KW-0226">DNA condensation</keyword>
<dbReference type="PIRSF" id="PIRSF017127">
    <property type="entry name" value="Condensin_D2"/>
    <property type="match status" value="1"/>
</dbReference>
<dbReference type="InterPro" id="IPR016024">
    <property type="entry name" value="ARM-type_fold"/>
</dbReference>
<dbReference type="InterPro" id="IPR007673">
    <property type="entry name" value="Condensin_cplx_su1"/>
</dbReference>
<dbReference type="RefSeq" id="XP_002174327.1">
    <property type="nucleotide sequence ID" value="XM_002174291.2"/>
</dbReference>
<dbReference type="AlphaFoldDB" id="B6K3H7"/>